<accession>S8DTX3</accession>
<dbReference type="Proteomes" id="UP000015453">
    <property type="component" value="Unassembled WGS sequence"/>
</dbReference>
<keyword evidence="3" id="KW-1185">Reference proteome</keyword>
<protein>
    <submittedName>
        <fullName evidence="2">Uncharacterized protein</fullName>
    </submittedName>
</protein>
<organism evidence="2 3">
    <name type="scientific">Genlisea aurea</name>
    <dbReference type="NCBI Taxonomy" id="192259"/>
    <lineage>
        <taxon>Eukaryota</taxon>
        <taxon>Viridiplantae</taxon>
        <taxon>Streptophyta</taxon>
        <taxon>Embryophyta</taxon>
        <taxon>Tracheophyta</taxon>
        <taxon>Spermatophyta</taxon>
        <taxon>Magnoliopsida</taxon>
        <taxon>eudicotyledons</taxon>
        <taxon>Gunneridae</taxon>
        <taxon>Pentapetalae</taxon>
        <taxon>asterids</taxon>
        <taxon>lamiids</taxon>
        <taxon>Lamiales</taxon>
        <taxon>Lentibulariaceae</taxon>
        <taxon>Genlisea</taxon>
    </lineage>
</organism>
<gene>
    <name evidence="2" type="ORF">M569_11518</name>
</gene>
<sequence length="100" mass="11005">MAAIEWADAGGGPGAEERIAALGPSNSGGRDARRWRRRPPIKPNKYARITRMACTPSTYPPCLMLFSPYECHSQVLSRKSAIQCRSGRSISEKLTLEAEL</sequence>
<dbReference type="AlphaFoldDB" id="S8DTX3"/>
<proteinExistence type="predicted"/>
<dbReference type="EMBL" id="AUSU01005591">
    <property type="protein sequence ID" value="EPS63267.1"/>
    <property type="molecule type" value="Genomic_DNA"/>
</dbReference>
<evidence type="ECO:0000313" key="2">
    <source>
        <dbReference type="EMBL" id="EPS63267.1"/>
    </source>
</evidence>
<comment type="caution">
    <text evidence="2">The sequence shown here is derived from an EMBL/GenBank/DDBJ whole genome shotgun (WGS) entry which is preliminary data.</text>
</comment>
<feature type="region of interest" description="Disordered" evidence="1">
    <location>
        <begin position="1"/>
        <end position="38"/>
    </location>
</feature>
<evidence type="ECO:0000313" key="3">
    <source>
        <dbReference type="Proteomes" id="UP000015453"/>
    </source>
</evidence>
<reference evidence="2 3" key="1">
    <citation type="journal article" date="2013" name="BMC Genomics">
        <title>The miniature genome of a carnivorous plant Genlisea aurea contains a low number of genes and short non-coding sequences.</title>
        <authorList>
            <person name="Leushkin E.V."/>
            <person name="Sutormin R.A."/>
            <person name="Nabieva E.R."/>
            <person name="Penin A.A."/>
            <person name="Kondrashov A.S."/>
            <person name="Logacheva M.D."/>
        </authorList>
    </citation>
    <scope>NUCLEOTIDE SEQUENCE [LARGE SCALE GENOMIC DNA]</scope>
</reference>
<evidence type="ECO:0000256" key="1">
    <source>
        <dbReference type="SAM" id="MobiDB-lite"/>
    </source>
</evidence>
<name>S8DTX3_9LAMI</name>